<evidence type="ECO:0000256" key="2">
    <source>
        <dbReference type="ARBA" id="ARBA00004651"/>
    </source>
</evidence>
<protein>
    <recommendedName>
        <fullName evidence="3">histidine kinase</fullName>
        <ecNumber evidence="3">2.7.13.3</ecNumber>
    </recommendedName>
</protein>
<keyword evidence="13" id="KW-1185">Reference proteome</keyword>
<dbReference type="EMBL" id="FNYR01000015">
    <property type="protein sequence ID" value="SEI98796.1"/>
    <property type="molecule type" value="Genomic_DNA"/>
</dbReference>
<evidence type="ECO:0000256" key="6">
    <source>
        <dbReference type="ARBA" id="ARBA00022741"/>
    </source>
</evidence>
<dbReference type="InterPro" id="IPR029016">
    <property type="entry name" value="GAF-like_dom_sf"/>
</dbReference>
<dbReference type="Gene3D" id="3.30.450.40">
    <property type="match status" value="1"/>
</dbReference>
<evidence type="ECO:0000313" key="12">
    <source>
        <dbReference type="EMBL" id="SEI98796.1"/>
    </source>
</evidence>
<dbReference type="InterPro" id="IPR003661">
    <property type="entry name" value="HisK_dim/P_dom"/>
</dbReference>
<gene>
    <name evidence="12" type="ORF">SAMN05444271_1151</name>
</gene>
<dbReference type="InterPro" id="IPR036097">
    <property type="entry name" value="HisK_dim/P_sf"/>
</dbReference>
<keyword evidence="5" id="KW-0808">Transferase</keyword>
<dbReference type="Pfam" id="PF02518">
    <property type="entry name" value="HATPase_c"/>
    <property type="match status" value="1"/>
</dbReference>
<dbReference type="GO" id="GO:0005886">
    <property type="term" value="C:plasma membrane"/>
    <property type="evidence" value="ECO:0007669"/>
    <property type="project" value="UniProtKB-SubCell"/>
</dbReference>
<dbReference type="GO" id="GO:0006355">
    <property type="term" value="P:regulation of DNA-templated transcription"/>
    <property type="evidence" value="ECO:0007669"/>
    <property type="project" value="InterPro"/>
</dbReference>
<feature type="compositionally biased region" description="Polar residues" evidence="9">
    <location>
        <begin position="1"/>
        <end position="15"/>
    </location>
</feature>
<evidence type="ECO:0000259" key="10">
    <source>
        <dbReference type="PROSITE" id="PS50109"/>
    </source>
</evidence>
<evidence type="ECO:0000259" key="11">
    <source>
        <dbReference type="PROSITE" id="PS50112"/>
    </source>
</evidence>
<evidence type="ECO:0000313" key="13">
    <source>
        <dbReference type="Proteomes" id="UP000198888"/>
    </source>
</evidence>
<dbReference type="STRING" id="1073996.SAMN05444271_1151"/>
<dbReference type="SMART" id="SM00387">
    <property type="entry name" value="HATPase_c"/>
    <property type="match status" value="1"/>
</dbReference>
<evidence type="ECO:0000256" key="7">
    <source>
        <dbReference type="ARBA" id="ARBA00022777"/>
    </source>
</evidence>
<sequence>MSSRDTTLNQSQPQRQIVVYETSDPPQDGLDSRLDATTSQTTIRSASDPVGLVDTLTESTTDCLVCYYGTETTAATEALYELLAKARPNLPRVAYLTSSEALPSAHELGFTAVHLRRETDDTAALTARVQAAINATEARGPEQTLQRLVAATVDTEGTVRQLAGGSQNTAHPDDQPALWTLPWAPSKQAVDSALEAALATPGRPATVGTAADASDLIVVTAGGSGTSTNGASPTAVDRITVVGAIATDSAGVDGPTVVDDVTATDDTELAMAEEVERYEQILDTVSDGVYALDPVGQFTYVNQGLADLTGYSRSELLGSHVSICKSESTVERAETAVREQIDRAQTDSETVSDISLELEIETADGQAIPCMDHIALLPFDDQFRGSVGVLRDVSAQQEREQTLSGLLTVTRALMAAETTRDVADLVVEAVSDVLGYDRAIVHLVDEETTRLRPEAATETVSRAVDTLSSVDVSEGPVGSVFELGSTQLYEPSEAAGAEYRTADVLMSVPLGSYGTLTVGASEGDGFEASDRQFIQLLTANAEEALNRTQRRQTLRRYEMILESVQEMMCVVDSTGRIKLLTDPLARRLDRDRSQLVGQQLSTLLTESQTDPQNGPLADLFEAQSATDITFKDQLAVGDDEPVPVSVEASQLPHVEGRPEAVVSIHDISDLISAKEAAAAERERFTYLFENLTDPVDEIRVGDNPQIKGVNSAFRTQFGEPVDIDPGLSADSHAAPIALDERLVESEIGQSLSDEFRSEDDRELKLSTNEGTKYFLYRSIPYELDDELCGFEIYSDITRLKQREIQLQVLHRLLRHNLRNDLNVIEGFAEMLKTELDNEQHQQFAAHIHTNATQLAELSETAKTIEAVAGHRSLSREPIAIGDLVRSTVESCAQSYEHAEIFLEDFPEIAISAGPHLETAIAELVENAIEHNDADSPRVSISVEVDTETATVTISDNGPGVPPEEWAVVTGDKEISQLEHGSGLGLWLVRWVTEEGVIESVTHEDAGCWNCVYERQHPARGDFYRR</sequence>
<dbReference type="InterPro" id="IPR013767">
    <property type="entry name" value="PAS_fold"/>
</dbReference>
<dbReference type="InterPro" id="IPR035965">
    <property type="entry name" value="PAS-like_dom_sf"/>
</dbReference>
<dbReference type="SUPFAM" id="SSF47384">
    <property type="entry name" value="Homodimeric domain of signal transducing histidine kinase"/>
    <property type="match status" value="1"/>
</dbReference>
<dbReference type="RefSeq" id="WP_143054149.1">
    <property type="nucleotide sequence ID" value="NZ_FNYR01000015.1"/>
</dbReference>
<name>A0A1H6V4L7_9EURY</name>
<keyword evidence="8" id="KW-0067">ATP-binding</keyword>
<feature type="domain" description="Histidine kinase" evidence="10">
    <location>
        <begin position="812"/>
        <end position="993"/>
    </location>
</feature>
<dbReference type="InterPro" id="IPR003594">
    <property type="entry name" value="HATPase_dom"/>
</dbReference>
<proteinExistence type="predicted"/>
<dbReference type="InterPro" id="IPR036890">
    <property type="entry name" value="HATPase_C_sf"/>
</dbReference>
<comment type="subcellular location">
    <subcellularLocation>
        <location evidence="2">Cell membrane</location>
        <topology evidence="2">Multi-pass membrane protein</topology>
    </subcellularLocation>
</comment>
<dbReference type="InterPro" id="IPR005467">
    <property type="entry name" value="His_kinase_dom"/>
</dbReference>
<dbReference type="CDD" id="cd00130">
    <property type="entry name" value="PAS"/>
    <property type="match status" value="1"/>
</dbReference>
<dbReference type="PANTHER" id="PTHR44936">
    <property type="entry name" value="SENSOR PROTEIN CREC"/>
    <property type="match status" value="1"/>
</dbReference>
<dbReference type="AlphaFoldDB" id="A0A1H6V4L7"/>
<dbReference type="SUPFAM" id="SSF55785">
    <property type="entry name" value="PYP-like sensor domain (PAS domain)"/>
    <property type="match status" value="2"/>
</dbReference>
<dbReference type="SMART" id="SM00091">
    <property type="entry name" value="PAS"/>
    <property type="match status" value="3"/>
</dbReference>
<dbReference type="OrthoDB" id="106630at2157"/>
<keyword evidence="4" id="KW-0472">Membrane</keyword>
<organism evidence="12 13">
    <name type="scientific">Halohasta litchfieldiae</name>
    <dbReference type="NCBI Taxonomy" id="1073996"/>
    <lineage>
        <taxon>Archaea</taxon>
        <taxon>Methanobacteriati</taxon>
        <taxon>Methanobacteriota</taxon>
        <taxon>Stenosarchaea group</taxon>
        <taxon>Halobacteria</taxon>
        <taxon>Halobacteriales</taxon>
        <taxon>Haloferacaceae</taxon>
        <taxon>Halohasta</taxon>
    </lineage>
</organism>
<dbReference type="PANTHER" id="PTHR44936:SF10">
    <property type="entry name" value="SENSOR PROTEIN RSTB"/>
    <property type="match status" value="1"/>
</dbReference>
<feature type="domain" description="PAS" evidence="11">
    <location>
        <begin position="274"/>
        <end position="318"/>
    </location>
</feature>
<keyword evidence="4" id="KW-1003">Cell membrane</keyword>
<dbReference type="GO" id="GO:0000155">
    <property type="term" value="F:phosphorelay sensor kinase activity"/>
    <property type="evidence" value="ECO:0007669"/>
    <property type="project" value="InterPro"/>
</dbReference>
<dbReference type="EC" id="2.7.13.3" evidence="3"/>
<dbReference type="PROSITE" id="PS50112">
    <property type="entry name" value="PAS"/>
    <property type="match status" value="1"/>
</dbReference>
<keyword evidence="6" id="KW-0547">Nucleotide-binding</keyword>
<dbReference type="InterPro" id="IPR050980">
    <property type="entry name" value="2C_sensor_his_kinase"/>
</dbReference>
<keyword evidence="7" id="KW-0418">Kinase</keyword>
<dbReference type="Gene3D" id="3.30.565.10">
    <property type="entry name" value="Histidine kinase-like ATPase, C-terminal domain"/>
    <property type="match status" value="1"/>
</dbReference>
<dbReference type="SUPFAM" id="SSF55874">
    <property type="entry name" value="ATPase domain of HSP90 chaperone/DNA topoisomerase II/histidine kinase"/>
    <property type="match status" value="1"/>
</dbReference>
<evidence type="ECO:0000256" key="1">
    <source>
        <dbReference type="ARBA" id="ARBA00000085"/>
    </source>
</evidence>
<dbReference type="Pfam" id="PF00989">
    <property type="entry name" value="PAS"/>
    <property type="match status" value="2"/>
</dbReference>
<dbReference type="GO" id="GO:0005524">
    <property type="term" value="F:ATP binding"/>
    <property type="evidence" value="ECO:0007669"/>
    <property type="project" value="UniProtKB-KW"/>
</dbReference>
<evidence type="ECO:0000256" key="3">
    <source>
        <dbReference type="ARBA" id="ARBA00012438"/>
    </source>
</evidence>
<dbReference type="SUPFAM" id="SSF55781">
    <property type="entry name" value="GAF domain-like"/>
    <property type="match status" value="1"/>
</dbReference>
<evidence type="ECO:0000256" key="9">
    <source>
        <dbReference type="SAM" id="MobiDB-lite"/>
    </source>
</evidence>
<dbReference type="Gene3D" id="3.30.450.20">
    <property type="entry name" value="PAS domain"/>
    <property type="match status" value="2"/>
</dbReference>
<comment type="catalytic activity">
    <reaction evidence="1">
        <text>ATP + protein L-histidine = ADP + protein N-phospho-L-histidine.</text>
        <dbReference type="EC" id="2.7.13.3"/>
    </reaction>
</comment>
<evidence type="ECO:0000256" key="5">
    <source>
        <dbReference type="ARBA" id="ARBA00022679"/>
    </source>
</evidence>
<dbReference type="CDD" id="cd00082">
    <property type="entry name" value="HisKA"/>
    <property type="match status" value="1"/>
</dbReference>
<dbReference type="CDD" id="cd16936">
    <property type="entry name" value="HATPase_RsbW-like"/>
    <property type="match status" value="1"/>
</dbReference>
<dbReference type="InterPro" id="IPR000014">
    <property type="entry name" value="PAS"/>
</dbReference>
<accession>A0A1H6V4L7</accession>
<feature type="region of interest" description="Disordered" evidence="9">
    <location>
        <begin position="1"/>
        <end position="34"/>
    </location>
</feature>
<dbReference type="PROSITE" id="PS50109">
    <property type="entry name" value="HIS_KIN"/>
    <property type="match status" value="1"/>
</dbReference>
<dbReference type="InterPro" id="IPR003018">
    <property type="entry name" value="GAF"/>
</dbReference>
<dbReference type="Pfam" id="PF13185">
    <property type="entry name" value="GAF_2"/>
    <property type="match status" value="1"/>
</dbReference>
<dbReference type="NCBIfam" id="TIGR00229">
    <property type="entry name" value="sensory_box"/>
    <property type="match status" value="2"/>
</dbReference>
<evidence type="ECO:0000256" key="4">
    <source>
        <dbReference type="ARBA" id="ARBA00022475"/>
    </source>
</evidence>
<evidence type="ECO:0000256" key="8">
    <source>
        <dbReference type="ARBA" id="ARBA00022840"/>
    </source>
</evidence>
<feature type="non-terminal residue" evidence="12">
    <location>
        <position position="1025"/>
    </location>
</feature>
<reference evidence="12 13" key="1">
    <citation type="submission" date="2016-10" db="EMBL/GenBank/DDBJ databases">
        <authorList>
            <person name="de Groot N.N."/>
        </authorList>
    </citation>
    <scope>NUCLEOTIDE SEQUENCE [LARGE SCALE GENOMIC DNA]</scope>
    <source>
        <strain evidence="12 13">DSM 22187</strain>
    </source>
</reference>
<dbReference type="Proteomes" id="UP000198888">
    <property type="component" value="Unassembled WGS sequence"/>
</dbReference>